<reference evidence="3" key="1">
    <citation type="submission" date="2021-02" db="EMBL/GenBank/DDBJ databases">
        <authorList>
            <person name="Nowell W R."/>
        </authorList>
    </citation>
    <scope>NUCLEOTIDE SEQUENCE</scope>
</reference>
<accession>A0A818JMN6</accession>
<evidence type="ECO:0000256" key="1">
    <source>
        <dbReference type="SAM" id="Phobius"/>
    </source>
</evidence>
<keyword evidence="1" id="KW-1133">Transmembrane helix</keyword>
<sequence length="143" mass="16458">MCVWLCCLLSCLWQSTWYIRLGIQQWITYGYKCIGKYSINCTSSSTQASSTPVQLFAISNLYISAWAPCLSVEVVQVLGYPTFLSQIQIDFFLDLIYVVCLFLPWVCIGLLPELNKWVRRLFPYRQAHNSVVPNRTATIDTKL</sequence>
<dbReference type="EMBL" id="CAJNYV010003232">
    <property type="protein sequence ID" value="CAF3544631.1"/>
    <property type="molecule type" value="Genomic_DNA"/>
</dbReference>
<keyword evidence="1" id="KW-0472">Membrane</keyword>
<feature type="signal peptide" evidence="2">
    <location>
        <begin position="1"/>
        <end position="18"/>
    </location>
</feature>
<proteinExistence type="predicted"/>
<evidence type="ECO:0000313" key="4">
    <source>
        <dbReference type="Proteomes" id="UP000663865"/>
    </source>
</evidence>
<keyword evidence="1" id="KW-0812">Transmembrane</keyword>
<feature type="chain" id="PRO_5032421847" evidence="2">
    <location>
        <begin position="19"/>
        <end position="143"/>
    </location>
</feature>
<feature type="transmembrane region" description="Helical" evidence="1">
    <location>
        <begin position="91"/>
        <end position="111"/>
    </location>
</feature>
<protein>
    <submittedName>
        <fullName evidence="3">Uncharacterized protein</fullName>
    </submittedName>
</protein>
<dbReference type="Proteomes" id="UP000663865">
    <property type="component" value="Unassembled WGS sequence"/>
</dbReference>
<keyword evidence="2" id="KW-0732">Signal</keyword>
<gene>
    <name evidence="3" type="ORF">KIK155_LOCUS18121</name>
</gene>
<comment type="caution">
    <text evidence="3">The sequence shown here is derived from an EMBL/GenBank/DDBJ whole genome shotgun (WGS) entry which is preliminary data.</text>
</comment>
<dbReference type="AlphaFoldDB" id="A0A818JMN6"/>
<evidence type="ECO:0000313" key="3">
    <source>
        <dbReference type="EMBL" id="CAF3544631.1"/>
    </source>
</evidence>
<organism evidence="3 4">
    <name type="scientific">Rotaria socialis</name>
    <dbReference type="NCBI Taxonomy" id="392032"/>
    <lineage>
        <taxon>Eukaryota</taxon>
        <taxon>Metazoa</taxon>
        <taxon>Spiralia</taxon>
        <taxon>Gnathifera</taxon>
        <taxon>Rotifera</taxon>
        <taxon>Eurotatoria</taxon>
        <taxon>Bdelloidea</taxon>
        <taxon>Philodinida</taxon>
        <taxon>Philodinidae</taxon>
        <taxon>Rotaria</taxon>
    </lineage>
</organism>
<evidence type="ECO:0000256" key="2">
    <source>
        <dbReference type="SAM" id="SignalP"/>
    </source>
</evidence>
<name>A0A818JMN6_9BILA</name>